<dbReference type="AlphaFoldDB" id="A0A8A4TRD5"/>
<proteinExistence type="predicted"/>
<dbReference type="PRINTS" id="PR00778">
    <property type="entry name" value="HTHARSR"/>
</dbReference>
<reference evidence="2" key="1">
    <citation type="submission" date="2021-03" db="EMBL/GenBank/DDBJ databases">
        <title>Acanthopleuribacteraceae sp. M133.</title>
        <authorList>
            <person name="Wang G."/>
        </authorList>
    </citation>
    <scope>NUCLEOTIDE SEQUENCE</scope>
    <source>
        <strain evidence="2">M133</strain>
    </source>
</reference>
<name>A0A8A4TRD5_SULCO</name>
<dbReference type="Proteomes" id="UP000663929">
    <property type="component" value="Chromosome"/>
</dbReference>
<dbReference type="Pfam" id="PF01022">
    <property type="entry name" value="HTH_5"/>
    <property type="match status" value="1"/>
</dbReference>
<evidence type="ECO:0000313" key="2">
    <source>
        <dbReference type="EMBL" id="QTD51744.1"/>
    </source>
</evidence>
<dbReference type="PANTHER" id="PTHR38600:SF2">
    <property type="entry name" value="SLL0088 PROTEIN"/>
    <property type="match status" value="1"/>
</dbReference>
<dbReference type="GO" id="GO:0003677">
    <property type="term" value="F:DNA binding"/>
    <property type="evidence" value="ECO:0007669"/>
    <property type="project" value="InterPro"/>
</dbReference>
<organism evidence="2 3">
    <name type="scientific">Sulfidibacter corallicola</name>
    <dbReference type="NCBI Taxonomy" id="2818388"/>
    <lineage>
        <taxon>Bacteria</taxon>
        <taxon>Pseudomonadati</taxon>
        <taxon>Acidobacteriota</taxon>
        <taxon>Holophagae</taxon>
        <taxon>Acanthopleuribacterales</taxon>
        <taxon>Acanthopleuribacteraceae</taxon>
        <taxon>Sulfidibacter</taxon>
    </lineage>
</organism>
<protein>
    <submittedName>
        <fullName evidence="2">Winged helix-turn-helix transcriptional regulator</fullName>
    </submittedName>
</protein>
<dbReference type="SMART" id="SM00419">
    <property type="entry name" value="HTH_CRP"/>
    <property type="match status" value="1"/>
</dbReference>
<accession>A0A8A4TRD5</accession>
<keyword evidence="3" id="KW-1185">Reference proteome</keyword>
<dbReference type="CDD" id="cd00090">
    <property type="entry name" value="HTH_ARSR"/>
    <property type="match status" value="1"/>
</dbReference>
<gene>
    <name evidence="2" type="ORF">J3U87_04680</name>
</gene>
<dbReference type="NCBIfam" id="NF033788">
    <property type="entry name" value="HTH_metalloreg"/>
    <property type="match status" value="1"/>
</dbReference>
<feature type="domain" description="HTH arsR-type" evidence="1">
    <location>
        <begin position="1"/>
        <end position="91"/>
    </location>
</feature>
<dbReference type="EMBL" id="CP071793">
    <property type="protein sequence ID" value="QTD51744.1"/>
    <property type="molecule type" value="Genomic_DNA"/>
</dbReference>
<dbReference type="SUPFAM" id="SSF46785">
    <property type="entry name" value="Winged helix' DNA-binding domain"/>
    <property type="match status" value="1"/>
</dbReference>
<dbReference type="GO" id="GO:0003700">
    <property type="term" value="F:DNA-binding transcription factor activity"/>
    <property type="evidence" value="ECO:0007669"/>
    <property type="project" value="InterPro"/>
</dbReference>
<dbReference type="KEGG" id="scor:J3U87_04680"/>
<dbReference type="SMART" id="SM00418">
    <property type="entry name" value="HTH_ARSR"/>
    <property type="match status" value="1"/>
</dbReference>
<dbReference type="PANTHER" id="PTHR38600">
    <property type="entry name" value="TRANSCRIPTIONAL REGULATORY PROTEIN"/>
    <property type="match status" value="1"/>
</dbReference>
<dbReference type="InterPro" id="IPR036390">
    <property type="entry name" value="WH_DNA-bd_sf"/>
</dbReference>
<dbReference type="InterPro" id="IPR001845">
    <property type="entry name" value="HTH_ArsR_DNA-bd_dom"/>
</dbReference>
<evidence type="ECO:0000259" key="1">
    <source>
        <dbReference type="PROSITE" id="PS50987"/>
    </source>
</evidence>
<sequence length="119" mass="13820">MTYRLQGIYTAIADPYRREMMDLLYEGELTAGELSDQFDISRPAVSRHLSILQDSGLVTVSKRGRLRVYQLNPDPLSEVFDWLHKYERFWDEGLYRLKLLAEEAAKKAKAEKPGVDDRP</sequence>
<dbReference type="InterPro" id="IPR036388">
    <property type="entry name" value="WH-like_DNA-bd_sf"/>
</dbReference>
<dbReference type="InterPro" id="IPR011991">
    <property type="entry name" value="ArsR-like_HTH"/>
</dbReference>
<dbReference type="RefSeq" id="WP_237381866.1">
    <property type="nucleotide sequence ID" value="NZ_CP071793.1"/>
</dbReference>
<evidence type="ECO:0000313" key="3">
    <source>
        <dbReference type="Proteomes" id="UP000663929"/>
    </source>
</evidence>
<dbReference type="PROSITE" id="PS50987">
    <property type="entry name" value="HTH_ARSR_2"/>
    <property type="match status" value="1"/>
</dbReference>
<dbReference type="Gene3D" id="1.10.10.10">
    <property type="entry name" value="Winged helix-like DNA-binding domain superfamily/Winged helix DNA-binding domain"/>
    <property type="match status" value="1"/>
</dbReference>
<dbReference type="InterPro" id="IPR012318">
    <property type="entry name" value="HTH_CRP"/>
</dbReference>